<evidence type="ECO:0000313" key="6">
    <source>
        <dbReference type="Proteomes" id="UP000263596"/>
    </source>
</evidence>
<evidence type="ECO:0000313" key="7">
    <source>
        <dbReference type="Proteomes" id="UP000595320"/>
    </source>
</evidence>
<comment type="similarity">
    <text evidence="2">Belongs to the Fe(2+)-trafficking protein family.</text>
</comment>
<dbReference type="PANTHER" id="PTHR36965">
    <property type="entry name" value="FE(2+)-TRAFFICKING PROTEIN-RELATED"/>
    <property type="match status" value="1"/>
</dbReference>
<dbReference type="PANTHER" id="PTHR36965:SF1">
    <property type="entry name" value="FE(2+)-TRAFFICKING PROTEIN-RELATED"/>
    <property type="match status" value="1"/>
</dbReference>
<dbReference type="PIRSF" id="PIRSF029827">
    <property type="entry name" value="Fe_traffic_YggX"/>
    <property type="match status" value="1"/>
</dbReference>
<dbReference type="EMBL" id="CP089044">
    <property type="protein sequence ID" value="UYF75678.1"/>
    <property type="molecule type" value="Genomic_DNA"/>
</dbReference>
<dbReference type="Proteomes" id="UP000263596">
    <property type="component" value="Unassembled WGS sequence"/>
</dbReference>
<reference evidence="3 6" key="1">
    <citation type="journal article" date="2018" name="Nat. Biotechnol.">
        <title>A standardized bacterial taxonomy based on genome phylogeny substantially revises the tree of life.</title>
        <authorList>
            <person name="Parks D.H."/>
            <person name="Chuvochina M."/>
            <person name="Waite D.W."/>
            <person name="Rinke C."/>
            <person name="Skarshewski A."/>
            <person name="Chaumeil P.A."/>
            <person name="Hugenholtz P."/>
        </authorList>
    </citation>
    <scope>NUCLEOTIDE SEQUENCE [LARGE SCALE GENOMIC DNA]</scope>
    <source>
        <strain evidence="3">UBA9669</strain>
    </source>
</reference>
<dbReference type="Proteomes" id="UP000595320">
    <property type="component" value="Chromosome"/>
</dbReference>
<name>A0A3D2SP34_9GAMM</name>
<evidence type="ECO:0000313" key="3">
    <source>
        <dbReference type="EMBL" id="HCK30738.1"/>
    </source>
</evidence>
<reference evidence="5" key="3">
    <citation type="journal article" date="2022" name="J Glob Antimicrob Resist">
        <title>Comparative analysis of IMP-4- and OXA-58-containing plasmids of three carbapenemase-producing Acinetobacter ursingii strains in the Netherlands.</title>
        <authorList>
            <person name="Hendrickx A.P.A."/>
            <person name="Schade R.P."/>
            <person name="Landman F."/>
            <person name="Bosch T."/>
            <person name="Schouls L.M."/>
            <person name="van Dijk K."/>
        </authorList>
    </citation>
    <scope>NUCLEOTIDE SEQUENCE</scope>
    <source>
        <strain evidence="5">RIVM_C010761</strain>
    </source>
</reference>
<proteinExistence type="inferred from homology"/>
<dbReference type="GeneID" id="66211201"/>
<dbReference type="RefSeq" id="WP_004995323.1">
    <property type="nucleotide sequence ID" value="NZ_BBTT01000012.1"/>
</dbReference>
<dbReference type="InterPro" id="IPR007457">
    <property type="entry name" value="Fe_traffick_prot_YggX"/>
</dbReference>
<dbReference type="GO" id="GO:0034599">
    <property type="term" value="P:cellular response to oxidative stress"/>
    <property type="evidence" value="ECO:0007669"/>
    <property type="project" value="TreeGrafter"/>
</dbReference>
<evidence type="ECO:0000256" key="1">
    <source>
        <dbReference type="ARBA" id="ARBA00023004"/>
    </source>
</evidence>
<dbReference type="GO" id="GO:0005506">
    <property type="term" value="F:iron ion binding"/>
    <property type="evidence" value="ECO:0007669"/>
    <property type="project" value="UniProtKB-UniRule"/>
</dbReference>
<evidence type="ECO:0000313" key="5">
    <source>
        <dbReference type="EMBL" id="UYF75678.1"/>
    </source>
</evidence>
<evidence type="ECO:0000313" key="4">
    <source>
        <dbReference type="EMBL" id="QQT87359.1"/>
    </source>
</evidence>
<dbReference type="Pfam" id="PF04362">
    <property type="entry name" value="Iron_traffic"/>
    <property type="match status" value="1"/>
</dbReference>
<dbReference type="SUPFAM" id="SSF111148">
    <property type="entry name" value="YggX-like"/>
    <property type="match status" value="1"/>
</dbReference>
<dbReference type="Gene3D" id="1.10.3880.10">
    <property type="entry name" value="Fe(II) trafficking protein YggX"/>
    <property type="match status" value="1"/>
</dbReference>
<gene>
    <name evidence="3" type="ORF">DHW29_11515</name>
    <name evidence="4" type="ORF">I6I53_06280</name>
    <name evidence="5" type="ORF">LSO58_01795</name>
</gene>
<protein>
    <recommendedName>
        <fullName evidence="2">Probable Fe(2+)-trafficking protein</fullName>
    </recommendedName>
</protein>
<keyword evidence="1 2" id="KW-0408">Iron</keyword>
<comment type="function">
    <text evidence="2">Could be a mediator in iron transactions between iron acquisition and iron-requiring processes, such as synthesis and/or repair of Fe-S clusters in biosynthetic enzymes.</text>
</comment>
<dbReference type="AlphaFoldDB" id="A0A3D2SP34"/>
<dbReference type="EMBL" id="CP068176">
    <property type="protein sequence ID" value="QQT87359.1"/>
    <property type="molecule type" value="Genomic_DNA"/>
</dbReference>
<evidence type="ECO:0000256" key="2">
    <source>
        <dbReference type="HAMAP-Rule" id="MF_00686"/>
    </source>
</evidence>
<dbReference type="EMBL" id="DPVE01000197">
    <property type="protein sequence ID" value="HCK30738.1"/>
    <property type="molecule type" value="Genomic_DNA"/>
</dbReference>
<sequence>MSRQVFCIKYQKEMEGLDFAPFPGAKGQELFEHVSKQAWQEWLQHQTTLINEKRLNVFEPEAKKFLEEQREKFFNNDESVEKAEGWKPEQG</sequence>
<dbReference type="NCBIfam" id="NF003817">
    <property type="entry name" value="PRK05408.1"/>
    <property type="match status" value="1"/>
</dbReference>
<dbReference type="InterPro" id="IPR036766">
    <property type="entry name" value="Fe_traffick_prot_YggX_sf"/>
</dbReference>
<dbReference type="GO" id="GO:0005829">
    <property type="term" value="C:cytosol"/>
    <property type="evidence" value="ECO:0007669"/>
    <property type="project" value="TreeGrafter"/>
</dbReference>
<dbReference type="Proteomes" id="UP001164081">
    <property type="component" value="Chromosome"/>
</dbReference>
<accession>A0A3D2SP34</accession>
<organism evidence="3 6">
    <name type="scientific">Acinetobacter ursingii</name>
    <dbReference type="NCBI Taxonomy" id="108980"/>
    <lineage>
        <taxon>Bacteria</taxon>
        <taxon>Pseudomonadati</taxon>
        <taxon>Pseudomonadota</taxon>
        <taxon>Gammaproteobacteria</taxon>
        <taxon>Moraxellales</taxon>
        <taxon>Moraxellaceae</taxon>
        <taxon>Acinetobacter</taxon>
    </lineage>
</organism>
<dbReference type="HAMAP" id="MF_00686">
    <property type="entry name" value="Fe_traffic_YggX"/>
    <property type="match status" value="1"/>
</dbReference>
<reference evidence="4 7" key="2">
    <citation type="submission" date="2021-01" db="EMBL/GenBank/DDBJ databases">
        <title>FDA dAtabase for Regulatory Grade micrObial Sequences (FDA-ARGOS): Supporting development and validation of Infectious Disease Dx tests.</title>
        <authorList>
            <person name="Sproer C."/>
            <person name="Gronow S."/>
            <person name="Severitt S."/>
            <person name="Schroder I."/>
            <person name="Tallon L."/>
            <person name="Sadzewicz L."/>
            <person name="Zhao X."/>
            <person name="Boylan J."/>
            <person name="Ott S."/>
            <person name="Bowen H."/>
            <person name="Vavikolanu K."/>
            <person name="Mehta A."/>
            <person name="Aluvathingal J."/>
            <person name="Nadendla S."/>
            <person name="Lowell S."/>
            <person name="Myers T."/>
            <person name="Yan Y."/>
            <person name="Sichtig H."/>
        </authorList>
    </citation>
    <scope>NUCLEOTIDE SEQUENCE [LARGE SCALE GENOMIC DNA]</scope>
    <source>
        <strain evidence="4 7">FDAARGOS_1096</strain>
    </source>
</reference>